<feature type="domain" description="C2H2-type" evidence="3">
    <location>
        <begin position="13"/>
        <end position="41"/>
    </location>
</feature>
<sequence>MTRHAKAHEGVKFQCALCPKMFSRKDMWATHVKIVHHEGRVAAPAFTPEAGPSTAPQNTVAPTPVAGPSKTQWTTDEEDDKLFMDFDMDMDNKLAASEMSAGYT</sequence>
<keyword evidence="1" id="KW-0862">Zinc</keyword>
<dbReference type="Proteomes" id="UP000325440">
    <property type="component" value="Unassembled WGS sequence"/>
</dbReference>
<gene>
    <name evidence="4" type="ORF">CINCED_3A006035</name>
</gene>
<accession>A0A5E4NDX9</accession>
<dbReference type="PROSITE" id="PS00028">
    <property type="entry name" value="ZINC_FINGER_C2H2_1"/>
    <property type="match status" value="1"/>
</dbReference>
<reference evidence="4 5" key="1">
    <citation type="submission" date="2019-08" db="EMBL/GenBank/DDBJ databases">
        <authorList>
            <person name="Alioto T."/>
            <person name="Alioto T."/>
            <person name="Gomez Garrido J."/>
        </authorList>
    </citation>
    <scope>NUCLEOTIDE SEQUENCE [LARGE SCALE GENOMIC DNA]</scope>
</reference>
<dbReference type="InterPro" id="IPR018247">
    <property type="entry name" value="EF_Hand_1_Ca_BS"/>
</dbReference>
<name>A0A5E4NDX9_9HEMI</name>
<dbReference type="EMBL" id="CABPRJ010001933">
    <property type="protein sequence ID" value="VVC41990.1"/>
    <property type="molecule type" value="Genomic_DNA"/>
</dbReference>
<evidence type="ECO:0000313" key="4">
    <source>
        <dbReference type="EMBL" id="VVC41990.1"/>
    </source>
</evidence>
<dbReference type="OrthoDB" id="8922241at2759"/>
<dbReference type="InterPro" id="IPR013087">
    <property type="entry name" value="Znf_C2H2_type"/>
</dbReference>
<keyword evidence="1" id="KW-0863">Zinc-finger</keyword>
<dbReference type="PROSITE" id="PS50157">
    <property type="entry name" value="ZINC_FINGER_C2H2_2"/>
    <property type="match status" value="1"/>
</dbReference>
<dbReference type="InterPro" id="IPR036236">
    <property type="entry name" value="Znf_C2H2_sf"/>
</dbReference>
<dbReference type="AlphaFoldDB" id="A0A5E4NDX9"/>
<proteinExistence type="predicted"/>
<dbReference type="SUPFAM" id="SSF57667">
    <property type="entry name" value="beta-beta-alpha zinc fingers"/>
    <property type="match status" value="1"/>
</dbReference>
<keyword evidence="1" id="KW-0479">Metal-binding</keyword>
<organism evidence="4 5">
    <name type="scientific">Cinara cedri</name>
    <dbReference type="NCBI Taxonomy" id="506608"/>
    <lineage>
        <taxon>Eukaryota</taxon>
        <taxon>Metazoa</taxon>
        <taxon>Ecdysozoa</taxon>
        <taxon>Arthropoda</taxon>
        <taxon>Hexapoda</taxon>
        <taxon>Insecta</taxon>
        <taxon>Pterygota</taxon>
        <taxon>Neoptera</taxon>
        <taxon>Paraneoptera</taxon>
        <taxon>Hemiptera</taxon>
        <taxon>Sternorrhyncha</taxon>
        <taxon>Aphidomorpha</taxon>
        <taxon>Aphidoidea</taxon>
        <taxon>Aphididae</taxon>
        <taxon>Lachninae</taxon>
        <taxon>Cinara</taxon>
    </lineage>
</organism>
<feature type="region of interest" description="Disordered" evidence="2">
    <location>
        <begin position="45"/>
        <end position="73"/>
    </location>
</feature>
<evidence type="ECO:0000313" key="5">
    <source>
        <dbReference type="Proteomes" id="UP000325440"/>
    </source>
</evidence>
<dbReference type="Gene3D" id="3.30.160.60">
    <property type="entry name" value="Classic Zinc Finger"/>
    <property type="match status" value="1"/>
</dbReference>
<keyword evidence="5" id="KW-1185">Reference proteome</keyword>
<dbReference type="PROSITE" id="PS00018">
    <property type="entry name" value="EF_HAND_1"/>
    <property type="match status" value="1"/>
</dbReference>
<protein>
    <submittedName>
        <fullName evidence="4">EF-Hand 1, calcium-binding site,Zinc finger C2H2-type</fullName>
    </submittedName>
</protein>
<evidence type="ECO:0000259" key="3">
    <source>
        <dbReference type="PROSITE" id="PS50157"/>
    </source>
</evidence>
<evidence type="ECO:0000256" key="2">
    <source>
        <dbReference type="SAM" id="MobiDB-lite"/>
    </source>
</evidence>
<dbReference type="GO" id="GO:0008270">
    <property type="term" value="F:zinc ion binding"/>
    <property type="evidence" value="ECO:0007669"/>
    <property type="project" value="UniProtKB-KW"/>
</dbReference>
<evidence type="ECO:0000256" key="1">
    <source>
        <dbReference type="PROSITE-ProRule" id="PRU00042"/>
    </source>
</evidence>